<sequence>MGMLQVVHKLDKQEEQLCKVHLDSNFPFTKLPNIKYIGCEVHYVDYVDTYEFYIHEIEAIMLKLGYPSPQMNEIDVINLSKYIPHKKFIEVYTKHGKKNSLTYFMSPNAKGKVVIEESPEDDVKEAEVHYRKVRIGNSKIGDGSCSKRLNLDVIDKLKKKTSDQDVTIGEGSTSKNVDNIHNVVDEISGVKDATTSVLNNEVITKIDNFRDEMNGGQDNKDIEGHYNTHDNDLFDNLMEPFIGNDLHEQEHLDYEDEVSNSEDDEFEDKYDEDYIMDEENNIHYVDVDIDDFILNFDSDVEGGGYINDTHVGDEPRDMTGILWMKDLIKTTKEQLLSKSWEKKKGTTLEKYTKLMALYSGFVPISNKGQVCSQVTTSKSKGKELHLQKKLNMDLKSYSHMITDKEIRACTATSSGAKSTHSFESYTGLISKEILGRCFMDKVFREKYLVRKHVIGDYTRQYELLMDYVLELQPTNFDTTVKTDACSEPNHASLTRQFRSPLQIGFKLGLRDLLGLDCSFTKGPFLGQVLSTVGLDSINGIYPLPLSLKTQVAGSIMAIIAQLFTNVHHRWNAGDKYQITRVLQDQHVVDVRKNHYSCRKCKLIGITWKHENATLNEMSKDSEDELEIYKLVHKMHGKYHTYLRWSQSRVDPCRPKVISIKENSSPTSHSCGKA</sequence>
<reference evidence="1 2" key="1">
    <citation type="journal article" date="2017" name="Nat. Commun.">
        <title>Genome assembly with in vitro proximity ligation data and whole-genome triplication in lettuce.</title>
        <authorList>
            <person name="Reyes-Chin-Wo S."/>
            <person name="Wang Z."/>
            <person name="Yang X."/>
            <person name="Kozik A."/>
            <person name="Arikit S."/>
            <person name="Song C."/>
            <person name="Xia L."/>
            <person name="Froenicke L."/>
            <person name="Lavelle D.O."/>
            <person name="Truco M.J."/>
            <person name="Xia R."/>
            <person name="Zhu S."/>
            <person name="Xu C."/>
            <person name="Xu H."/>
            <person name="Xu X."/>
            <person name="Cox K."/>
            <person name="Korf I."/>
            <person name="Meyers B.C."/>
            <person name="Michelmore R.W."/>
        </authorList>
    </citation>
    <scope>NUCLEOTIDE SEQUENCE [LARGE SCALE GENOMIC DNA]</scope>
    <source>
        <strain evidence="2">cv. Salinas</strain>
        <tissue evidence="1">Seedlings</tissue>
    </source>
</reference>
<accession>A0A9R1XTR0</accession>
<proteinExistence type="predicted"/>
<name>A0A9R1XTR0_LACSA</name>
<evidence type="ECO:0000313" key="1">
    <source>
        <dbReference type="EMBL" id="KAJ0218972.1"/>
    </source>
</evidence>
<dbReference type="Proteomes" id="UP000235145">
    <property type="component" value="Unassembled WGS sequence"/>
</dbReference>
<comment type="caution">
    <text evidence="1">The sequence shown here is derived from an EMBL/GenBank/DDBJ whole genome shotgun (WGS) entry which is preliminary data.</text>
</comment>
<dbReference type="PANTHER" id="PTHR31973">
    <property type="entry name" value="POLYPROTEIN, PUTATIVE-RELATED"/>
    <property type="match status" value="1"/>
</dbReference>
<gene>
    <name evidence="1" type="ORF">LSAT_V11C300124440</name>
</gene>
<organism evidence="1 2">
    <name type="scientific">Lactuca sativa</name>
    <name type="common">Garden lettuce</name>
    <dbReference type="NCBI Taxonomy" id="4236"/>
    <lineage>
        <taxon>Eukaryota</taxon>
        <taxon>Viridiplantae</taxon>
        <taxon>Streptophyta</taxon>
        <taxon>Embryophyta</taxon>
        <taxon>Tracheophyta</taxon>
        <taxon>Spermatophyta</taxon>
        <taxon>Magnoliopsida</taxon>
        <taxon>eudicotyledons</taxon>
        <taxon>Gunneridae</taxon>
        <taxon>Pentapetalae</taxon>
        <taxon>asterids</taxon>
        <taxon>campanulids</taxon>
        <taxon>Asterales</taxon>
        <taxon>Asteraceae</taxon>
        <taxon>Cichorioideae</taxon>
        <taxon>Cichorieae</taxon>
        <taxon>Lactucinae</taxon>
        <taxon>Lactuca</taxon>
    </lineage>
</organism>
<dbReference type="PANTHER" id="PTHR31973:SF190">
    <property type="entry name" value="MULE TRANSPOSASE DOMAIN-CONTAINING PROTEIN"/>
    <property type="match status" value="1"/>
</dbReference>
<dbReference type="EMBL" id="NBSK02000003">
    <property type="protein sequence ID" value="KAJ0218972.1"/>
    <property type="molecule type" value="Genomic_DNA"/>
</dbReference>
<keyword evidence="2" id="KW-1185">Reference proteome</keyword>
<dbReference type="AlphaFoldDB" id="A0A9R1XTR0"/>
<protein>
    <recommendedName>
        <fullName evidence="3">Transposase MuDR plant domain-containing protein</fullName>
    </recommendedName>
</protein>
<evidence type="ECO:0000313" key="2">
    <source>
        <dbReference type="Proteomes" id="UP000235145"/>
    </source>
</evidence>
<evidence type="ECO:0008006" key="3">
    <source>
        <dbReference type="Google" id="ProtNLM"/>
    </source>
</evidence>